<dbReference type="InterPro" id="IPR002906">
    <property type="entry name" value="Ribosomal_eS31"/>
</dbReference>
<gene>
    <name evidence="5" type="ORF">Taro_005265</name>
</gene>
<dbReference type="GO" id="GO:1990904">
    <property type="term" value="C:ribonucleoprotein complex"/>
    <property type="evidence" value="ECO:0007669"/>
    <property type="project" value="UniProtKB-KW"/>
</dbReference>
<evidence type="ECO:0000256" key="1">
    <source>
        <dbReference type="ARBA" id="ARBA00022833"/>
    </source>
</evidence>
<evidence type="ECO:0000256" key="3">
    <source>
        <dbReference type="ARBA" id="ARBA00023274"/>
    </source>
</evidence>
<feature type="domain" description="Small ribosomal subunit protein eS31" evidence="4">
    <location>
        <begin position="1"/>
        <end position="33"/>
    </location>
</feature>
<dbReference type="GO" id="GO:0006412">
    <property type="term" value="P:translation"/>
    <property type="evidence" value="ECO:0007669"/>
    <property type="project" value="InterPro"/>
</dbReference>
<dbReference type="GO" id="GO:0005840">
    <property type="term" value="C:ribosome"/>
    <property type="evidence" value="ECO:0007669"/>
    <property type="project" value="UniProtKB-KW"/>
</dbReference>
<dbReference type="SUPFAM" id="SSF57829">
    <property type="entry name" value="Zn-binding ribosomal proteins"/>
    <property type="match status" value="1"/>
</dbReference>
<dbReference type="Proteomes" id="UP000652761">
    <property type="component" value="Unassembled WGS sequence"/>
</dbReference>
<dbReference type="OrthoDB" id="1649877at2759"/>
<evidence type="ECO:0000313" key="6">
    <source>
        <dbReference type="Proteomes" id="UP000652761"/>
    </source>
</evidence>
<comment type="caution">
    <text evidence="5">The sequence shown here is derived from an EMBL/GenBank/DDBJ whole genome shotgun (WGS) entry which is preliminary data.</text>
</comment>
<sequence length="130" mass="14409">MKLRKECPNAECGAGTFMANHHDRHYCGKCGLTYVYGGKKQQADGGCSALTWWLGPFANPVIPLMGVVFCALERSQRSLCNALEAAYGHASYRFEAFPCSLIQAVKLSTLDLQWVFLTKLPKQVLAYLSE</sequence>
<dbReference type="InterPro" id="IPR038582">
    <property type="entry name" value="Ribosomal_eS31_euk-type_sf"/>
</dbReference>
<dbReference type="GO" id="GO:0003735">
    <property type="term" value="F:structural constituent of ribosome"/>
    <property type="evidence" value="ECO:0007669"/>
    <property type="project" value="InterPro"/>
</dbReference>
<proteinExistence type="predicted"/>
<dbReference type="SMART" id="SM01402">
    <property type="entry name" value="Ribosomal_S27"/>
    <property type="match status" value="1"/>
</dbReference>
<name>A0A843TTY9_COLES</name>
<evidence type="ECO:0000256" key="2">
    <source>
        <dbReference type="ARBA" id="ARBA00022980"/>
    </source>
</evidence>
<keyword evidence="2" id="KW-0689">Ribosomal protein</keyword>
<dbReference type="EMBL" id="NMUH01000146">
    <property type="protein sequence ID" value="MQL72893.1"/>
    <property type="molecule type" value="Genomic_DNA"/>
</dbReference>
<keyword evidence="6" id="KW-1185">Reference proteome</keyword>
<reference evidence="5" key="1">
    <citation type="submission" date="2017-07" db="EMBL/GenBank/DDBJ databases">
        <title>Taro Niue Genome Assembly and Annotation.</title>
        <authorList>
            <person name="Atibalentja N."/>
            <person name="Keating K."/>
            <person name="Fields C.J."/>
        </authorList>
    </citation>
    <scope>NUCLEOTIDE SEQUENCE</scope>
    <source>
        <strain evidence="5">Niue_2</strain>
        <tissue evidence="5">Leaf</tissue>
    </source>
</reference>
<keyword evidence="3" id="KW-0687">Ribonucleoprotein</keyword>
<keyword evidence="1" id="KW-0862">Zinc</keyword>
<evidence type="ECO:0000313" key="5">
    <source>
        <dbReference type="EMBL" id="MQL72893.1"/>
    </source>
</evidence>
<organism evidence="5 6">
    <name type="scientific">Colocasia esculenta</name>
    <name type="common">Wild taro</name>
    <name type="synonym">Arum esculentum</name>
    <dbReference type="NCBI Taxonomy" id="4460"/>
    <lineage>
        <taxon>Eukaryota</taxon>
        <taxon>Viridiplantae</taxon>
        <taxon>Streptophyta</taxon>
        <taxon>Embryophyta</taxon>
        <taxon>Tracheophyta</taxon>
        <taxon>Spermatophyta</taxon>
        <taxon>Magnoliopsida</taxon>
        <taxon>Liliopsida</taxon>
        <taxon>Araceae</taxon>
        <taxon>Aroideae</taxon>
        <taxon>Colocasieae</taxon>
        <taxon>Colocasia</taxon>
    </lineage>
</organism>
<protein>
    <recommendedName>
        <fullName evidence="4">Small ribosomal subunit protein eS31 domain-containing protein</fullName>
    </recommendedName>
</protein>
<accession>A0A843TTY9</accession>
<dbReference type="AlphaFoldDB" id="A0A843TTY9"/>
<dbReference type="Gene3D" id="6.20.50.150">
    <property type="match status" value="1"/>
</dbReference>
<evidence type="ECO:0000259" key="4">
    <source>
        <dbReference type="SMART" id="SM01402"/>
    </source>
</evidence>
<dbReference type="InterPro" id="IPR011332">
    <property type="entry name" value="Ribosomal_zn-bd"/>
</dbReference>
<dbReference type="Pfam" id="PF01599">
    <property type="entry name" value="Ribosomal_S27"/>
    <property type="match status" value="1"/>
</dbReference>